<dbReference type="PANTHER" id="PTHR43861">
    <property type="entry name" value="TRANS-ACONITATE 2-METHYLTRANSFERASE-RELATED"/>
    <property type="match status" value="1"/>
</dbReference>
<reference evidence="1" key="1">
    <citation type="journal article" date="2020" name="mSystems">
        <title>Genome- and Community-Level Interaction Insights into Carbon Utilization and Element Cycling Functions of Hydrothermarchaeota in Hydrothermal Sediment.</title>
        <authorList>
            <person name="Zhou Z."/>
            <person name="Liu Y."/>
            <person name="Xu W."/>
            <person name="Pan J."/>
            <person name="Luo Z.H."/>
            <person name="Li M."/>
        </authorList>
    </citation>
    <scope>NUCLEOTIDE SEQUENCE [LARGE SCALE GENOMIC DNA]</scope>
    <source>
        <strain evidence="1">SpSt-757</strain>
    </source>
</reference>
<dbReference type="Gene3D" id="3.40.50.150">
    <property type="entry name" value="Vaccinia Virus protein VP39"/>
    <property type="match status" value="1"/>
</dbReference>
<dbReference type="CDD" id="cd02440">
    <property type="entry name" value="AdoMet_MTases"/>
    <property type="match status" value="1"/>
</dbReference>
<organism evidence="1">
    <name type="scientific">candidate division CPR3 bacterium</name>
    <dbReference type="NCBI Taxonomy" id="2268181"/>
    <lineage>
        <taxon>Bacteria</taxon>
        <taxon>Bacteria division CPR3</taxon>
    </lineage>
</organism>
<dbReference type="SUPFAM" id="SSF53335">
    <property type="entry name" value="S-adenosyl-L-methionine-dependent methyltransferases"/>
    <property type="match status" value="1"/>
</dbReference>
<dbReference type="GO" id="GO:0032259">
    <property type="term" value="P:methylation"/>
    <property type="evidence" value="ECO:0007669"/>
    <property type="project" value="UniProtKB-KW"/>
</dbReference>
<protein>
    <submittedName>
        <fullName evidence="1">Class I SAM-dependent methyltransferase</fullName>
    </submittedName>
</protein>
<dbReference type="InterPro" id="IPR029063">
    <property type="entry name" value="SAM-dependent_MTases_sf"/>
</dbReference>
<proteinExistence type="predicted"/>
<evidence type="ECO:0000313" key="1">
    <source>
        <dbReference type="EMBL" id="HFZ09289.1"/>
    </source>
</evidence>
<comment type="caution">
    <text evidence="1">The sequence shown here is derived from an EMBL/GenBank/DDBJ whole genome shotgun (WGS) entry which is preliminary data.</text>
</comment>
<dbReference type="AlphaFoldDB" id="A0A7V3JAH6"/>
<gene>
    <name evidence="1" type="ORF">ENV41_04070</name>
</gene>
<dbReference type="PANTHER" id="PTHR43861:SF6">
    <property type="entry name" value="METHYLTRANSFERASE TYPE 11"/>
    <property type="match status" value="1"/>
</dbReference>
<keyword evidence="1" id="KW-0808">Transferase</keyword>
<dbReference type="EMBL" id="DTGG01000123">
    <property type="protein sequence ID" value="HFZ09289.1"/>
    <property type="molecule type" value="Genomic_DNA"/>
</dbReference>
<accession>A0A7V3JAH6</accession>
<keyword evidence="1" id="KW-0489">Methyltransferase</keyword>
<name>A0A7V3JAH6_UNCC3</name>
<dbReference type="Pfam" id="PF13489">
    <property type="entry name" value="Methyltransf_23"/>
    <property type="match status" value="1"/>
</dbReference>
<dbReference type="GO" id="GO:0008168">
    <property type="term" value="F:methyltransferase activity"/>
    <property type="evidence" value="ECO:0007669"/>
    <property type="project" value="UniProtKB-KW"/>
</dbReference>
<sequence>MRQTNFKYFAYSRKEMIAFVPSNSRRILDVGCGFGMFGELLKQKIPEAEVHGCELSPIAQSEARKRLDLVFEGAFENLKLPVNCNYDCIVFNDVLEHMIDPWAALEKARTHLSANGRVVASIPNIRHFPTVWKLVVYGWWNYGNKGILDKTHLRFFTKESIRTLFEESGYEIETLKGINRYMVNSADEHKLWRYFKVVETIVPKFFSDMGYLQFAVVARPIKNAL</sequence>